<evidence type="ECO:0000256" key="1">
    <source>
        <dbReference type="SAM" id="Coils"/>
    </source>
</evidence>
<dbReference type="InterPro" id="IPR052216">
    <property type="entry name" value="CRISPR_Csm3_endoribonuclease"/>
</dbReference>
<dbReference type="RefSeq" id="WP_108115965.1">
    <property type="nucleotide sequence ID" value="NZ_QBKT01000008.1"/>
</dbReference>
<evidence type="ECO:0000313" key="2">
    <source>
        <dbReference type="EMBL" id="PTX59814.1"/>
    </source>
</evidence>
<sequence length="739" mass="86100">MSTVTSAYNFVPINKEVCLPDWADYVSQDIPLQGALSGEIDLTITAKTPIFVRGKSTVSNPNAHQEYEFMKHNDQYCIPGSSIKGTIANVLEIISFGKLNRINDHRFSQRDWNNEKIYDKQSFAQKNKGGWLYFEGETYKIDYNTAQIGRIEHKEIDAYFKTNFVELFGENFDQKIPGENKSALRKYKLLKDRNLKVENKLVELRRRHRHEQQRYKIQPDITNGASGTIVFSGQSSERKEVREGVWKGKNKEFIFWEPNVKKKEVPKQVMKDFFFAYYEDDSKKRTTDWEHWRKVLANGERVPVFLQLDEKDNIKHFGLSMLYKLPFDQRVKELLKGTHHEKKQYDFVETLFGYSIEKESSKGRVSFQHAFAEGFVKECKPKTLVLGEPKASYYPFYIPQEFIRDDSTIIINGEYITYNDDVPLAGRKRYPIKKIDDSLGADESAFSTTFKPLPAGTTFKSKIVYHNLLPEELGALLCALTFNGVENCHHGIGMAKPYGYGAVAIDIMMYESVRNKAMMAFRTYMESWWIAEKLEGTWSESEQLQELIAMARFSHQSKKLTYMELTDFPQIIKEQKALPRFTQFLGIEPHNYSESYQKEINAFIEIEKERLAAIEEAERLKKEAEEKAKAEAAEAEKEANAAKERQENLAKGLFEWLPKTNDYGLIADKMDKWIDMRNEECITDTAEINYVLLNVTASRKKKPSRHRERFFNEKKTNDLIRWIGKEETEKFIQSFTNES</sequence>
<dbReference type="Proteomes" id="UP000244090">
    <property type="component" value="Unassembled WGS sequence"/>
</dbReference>
<keyword evidence="1" id="KW-0175">Coiled coil</keyword>
<dbReference type="PANTHER" id="PTHR35579">
    <property type="entry name" value="CRISPR SYSTEM CMS ENDORIBONUCLEASE CSM3"/>
    <property type="match status" value="1"/>
</dbReference>
<comment type="caution">
    <text evidence="2">The sequence shown here is derived from an EMBL/GenBank/DDBJ whole genome shotgun (WGS) entry which is preliminary data.</text>
</comment>
<dbReference type="NCBIfam" id="TIGR03986">
    <property type="entry name" value="TIGR03986 family CRISPR-associated RAMP protein"/>
    <property type="match status" value="1"/>
</dbReference>
<feature type="coiled-coil region" evidence="1">
    <location>
        <begin position="180"/>
        <end position="214"/>
    </location>
</feature>
<accession>A0A2T6BUS6</accession>
<organism evidence="2 3">
    <name type="scientific">Kordia periserrulae</name>
    <dbReference type="NCBI Taxonomy" id="701523"/>
    <lineage>
        <taxon>Bacteria</taxon>
        <taxon>Pseudomonadati</taxon>
        <taxon>Bacteroidota</taxon>
        <taxon>Flavobacteriia</taxon>
        <taxon>Flavobacteriales</taxon>
        <taxon>Flavobacteriaceae</taxon>
        <taxon>Kordia</taxon>
    </lineage>
</organism>
<dbReference type="AlphaFoldDB" id="A0A2T6BUS6"/>
<feature type="coiled-coil region" evidence="1">
    <location>
        <begin position="603"/>
        <end position="652"/>
    </location>
</feature>
<dbReference type="InterPro" id="IPR023825">
    <property type="entry name" value="CRISPR-assoc_RAMP_BGP1436"/>
</dbReference>
<dbReference type="PANTHER" id="PTHR35579:SF3">
    <property type="entry name" value="CRISPR SYSTEM CMS ENDORIBONUCLEASE CSM3"/>
    <property type="match status" value="1"/>
</dbReference>
<reference evidence="2 3" key="1">
    <citation type="submission" date="2018-04" db="EMBL/GenBank/DDBJ databases">
        <title>Genomic Encyclopedia of Archaeal and Bacterial Type Strains, Phase II (KMG-II): from individual species to whole genera.</title>
        <authorList>
            <person name="Goeker M."/>
        </authorList>
    </citation>
    <scope>NUCLEOTIDE SEQUENCE [LARGE SCALE GENOMIC DNA]</scope>
    <source>
        <strain evidence="2 3">DSM 25731</strain>
    </source>
</reference>
<evidence type="ECO:0000313" key="3">
    <source>
        <dbReference type="Proteomes" id="UP000244090"/>
    </source>
</evidence>
<keyword evidence="3" id="KW-1185">Reference proteome</keyword>
<dbReference type="EMBL" id="QBKT01000008">
    <property type="protein sequence ID" value="PTX59814.1"/>
    <property type="molecule type" value="Genomic_DNA"/>
</dbReference>
<name>A0A2T6BUS6_9FLAO</name>
<proteinExistence type="predicted"/>
<protein>
    <submittedName>
        <fullName evidence="2">CRISPR-associated protein (TIGR03986 family)</fullName>
    </submittedName>
</protein>
<gene>
    <name evidence="2" type="ORF">C8N46_108127</name>
</gene>
<dbReference type="OrthoDB" id="5362408at2"/>